<keyword evidence="2" id="KW-0433">Leucine-rich repeat</keyword>
<keyword evidence="6" id="KW-0675">Receptor</keyword>
<comment type="subcellular location">
    <subcellularLocation>
        <location evidence="1">Cell envelope</location>
    </subcellularLocation>
</comment>
<evidence type="ECO:0000256" key="4">
    <source>
        <dbReference type="ARBA" id="ARBA00022737"/>
    </source>
</evidence>
<organism evidence="6">
    <name type="scientific">Zea mays</name>
    <name type="common">Maize</name>
    <dbReference type="NCBI Taxonomy" id="4577"/>
    <lineage>
        <taxon>Eukaryota</taxon>
        <taxon>Viridiplantae</taxon>
        <taxon>Streptophyta</taxon>
        <taxon>Embryophyta</taxon>
        <taxon>Tracheophyta</taxon>
        <taxon>Spermatophyta</taxon>
        <taxon>Magnoliopsida</taxon>
        <taxon>Liliopsida</taxon>
        <taxon>Poales</taxon>
        <taxon>Poaceae</taxon>
        <taxon>PACMAD clade</taxon>
        <taxon>Panicoideae</taxon>
        <taxon>Andropogonodae</taxon>
        <taxon>Andropogoneae</taxon>
        <taxon>Tripsacinae</taxon>
        <taxon>Zea</taxon>
    </lineage>
</organism>
<sequence>MLCSSHLLLRAQVNSCLRPPRPTPVPMARSAPTFVAVFLLVLVLLTMDAAQGQQPFPLSTDPSDADALHAVFRQWRLEGGAAMEDPCRKGVWSESSGINASVECNCLPSRVCRITSLCVFFTLTRNVSGHRNISAIPRELFNLTELVSLHFNNNPLSGAFPHELSLLRNLRSLWMFDNYIVGPFPAFIQNLTNLTDLRIYGTNLQGPIPKNFSNLSNLEVLSLRKCGLTGI</sequence>
<evidence type="ECO:0000256" key="1">
    <source>
        <dbReference type="ARBA" id="ARBA00004196"/>
    </source>
</evidence>
<reference evidence="6" key="1">
    <citation type="journal article" date="2018" name="Nat. Genet.">
        <title>Extensive intraspecific gene order and gene structural variations between Mo17 and other maize genomes.</title>
        <authorList>
            <person name="Sun S."/>
            <person name="Zhou Y."/>
            <person name="Chen J."/>
            <person name="Shi J."/>
            <person name="Zhao H."/>
            <person name="Zhao H."/>
            <person name="Song W."/>
            <person name="Zhang M."/>
            <person name="Cui Y."/>
            <person name="Dong X."/>
            <person name="Liu H."/>
            <person name="Ma X."/>
            <person name="Jiao Y."/>
            <person name="Wang B."/>
            <person name="Wei X."/>
            <person name="Stein J.C."/>
            <person name="Glaubitz J.C."/>
            <person name="Lu F."/>
            <person name="Yu G."/>
            <person name="Liang C."/>
            <person name="Fengler K."/>
            <person name="Li B."/>
            <person name="Rafalski A."/>
            <person name="Schnable P.S."/>
            <person name="Ware D.H."/>
            <person name="Buckler E.S."/>
            <person name="Lai J."/>
        </authorList>
    </citation>
    <scope>NUCLEOTIDE SEQUENCE [LARGE SCALE GENOMIC DNA]</scope>
    <source>
        <tissue evidence="6">Seedling</tissue>
    </source>
</reference>
<keyword evidence="4" id="KW-0677">Repeat</keyword>
<dbReference type="Gene3D" id="3.80.10.10">
    <property type="entry name" value="Ribonuclease Inhibitor"/>
    <property type="match status" value="1"/>
</dbReference>
<dbReference type="InterPro" id="IPR001611">
    <property type="entry name" value="Leu-rich_rpt"/>
</dbReference>
<keyword evidence="3" id="KW-0732">Signal</keyword>
<dbReference type="Pfam" id="PF00560">
    <property type="entry name" value="LRR_1"/>
    <property type="match status" value="3"/>
</dbReference>
<dbReference type="InterPro" id="IPR051848">
    <property type="entry name" value="PGIP"/>
</dbReference>
<dbReference type="PANTHER" id="PTHR48059:SF30">
    <property type="entry name" value="OS06G0587000 PROTEIN"/>
    <property type="match status" value="1"/>
</dbReference>
<proteinExistence type="predicted"/>
<evidence type="ECO:0000256" key="5">
    <source>
        <dbReference type="ARBA" id="ARBA00023180"/>
    </source>
</evidence>
<dbReference type="FunFam" id="3.80.10.10:FF:000041">
    <property type="entry name" value="LRR receptor-like serine/threonine-protein kinase ERECTA"/>
    <property type="match status" value="1"/>
</dbReference>
<dbReference type="PANTHER" id="PTHR48059">
    <property type="entry name" value="POLYGALACTURONASE INHIBITOR 1"/>
    <property type="match status" value="1"/>
</dbReference>
<evidence type="ECO:0000256" key="2">
    <source>
        <dbReference type="ARBA" id="ARBA00022614"/>
    </source>
</evidence>
<keyword evidence="6" id="KW-0418">Kinase</keyword>
<comment type="caution">
    <text evidence="6">The sequence shown here is derived from an EMBL/GenBank/DDBJ whole genome shotgun (WGS) entry which is preliminary data.</text>
</comment>
<keyword evidence="6" id="KW-0808">Transferase</keyword>
<dbReference type="SUPFAM" id="SSF52058">
    <property type="entry name" value="L domain-like"/>
    <property type="match status" value="1"/>
</dbReference>
<dbReference type="Proteomes" id="UP000251960">
    <property type="component" value="Chromosome 6"/>
</dbReference>
<name>A0A3L6ECT6_MAIZE</name>
<gene>
    <name evidence="6" type="primary">LRR-RLK_0</name>
    <name evidence="6" type="ORF">Zm00014a_027677</name>
</gene>
<evidence type="ECO:0000256" key="3">
    <source>
        <dbReference type="ARBA" id="ARBA00022729"/>
    </source>
</evidence>
<dbReference type="EMBL" id="NCVQ01000007">
    <property type="protein sequence ID" value="PWZ18368.1"/>
    <property type="molecule type" value="Genomic_DNA"/>
</dbReference>
<dbReference type="GO" id="GO:0016301">
    <property type="term" value="F:kinase activity"/>
    <property type="evidence" value="ECO:0007669"/>
    <property type="project" value="UniProtKB-KW"/>
</dbReference>
<evidence type="ECO:0000313" key="6">
    <source>
        <dbReference type="EMBL" id="PWZ18368.1"/>
    </source>
</evidence>
<keyword evidence="5" id="KW-0325">Glycoprotein</keyword>
<accession>A0A3L6ECT6</accession>
<dbReference type="AlphaFoldDB" id="A0A3L6ECT6"/>
<dbReference type="InterPro" id="IPR032675">
    <property type="entry name" value="LRR_dom_sf"/>
</dbReference>
<protein>
    <submittedName>
        <fullName evidence="6">Putative leucine-rich repeat receptor-like serine/threonine-protein kinase</fullName>
    </submittedName>
</protein>